<gene>
    <name evidence="2" type="ORF">LOC62_03G005018</name>
</gene>
<evidence type="ECO:0000313" key="2">
    <source>
        <dbReference type="EMBL" id="WOO81495.1"/>
    </source>
</evidence>
<feature type="region of interest" description="Disordered" evidence="1">
    <location>
        <begin position="221"/>
        <end position="247"/>
    </location>
</feature>
<dbReference type="Proteomes" id="UP000827549">
    <property type="component" value="Chromosome 3"/>
</dbReference>
<organism evidence="2 3">
    <name type="scientific">Vanrija pseudolonga</name>
    <dbReference type="NCBI Taxonomy" id="143232"/>
    <lineage>
        <taxon>Eukaryota</taxon>
        <taxon>Fungi</taxon>
        <taxon>Dikarya</taxon>
        <taxon>Basidiomycota</taxon>
        <taxon>Agaricomycotina</taxon>
        <taxon>Tremellomycetes</taxon>
        <taxon>Trichosporonales</taxon>
        <taxon>Trichosporonaceae</taxon>
        <taxon>Vanrija</taxon>
    </lineage>
</organism>
<dbReference type="EMBL" id="CP086716">
    <property type="protein sequence ID" value="WOO81495.1"/>
    <property type="molecule type" value="Genomic_DNA"/>
</dbReference>
<accession>A0AAF1BKW5</accession>
<protein>
    <submittedName>
        <fullName evidence="2">Uncharacterized protein</fullName>
    </submittedName>
</protein>
<proteinExistence type="predicted"/>
<sequence length="247" mass="26464">MRDGRPPSHFWGRDTVDIYSATGANLARIPSAFLTQSKTNTWAYILDIVARRCGVDFSRAAPSVHADDGNGAAVDLDLDAPPQAGSYTLGWRAGGLGALGLVPQEAEFYAPPPPMEREFRSVHSSDMGSAGTFLTTESDDFYVAVAVRGKGRCVVTGRSRLAEPTYLASKGLSGKELTNIARVRMCSPNHPANGVMLDRHLAAEYAKHNFAFYPLGGASEGTIEGGKEGEEEEEKEETVRSRLGAAV</sequence>
<keyword evidence="3" id="KW-1185">Reference proteome</keyword>
<name>A0AAF1BKW5_9TREE</name>
<evidence type="ECO:0000313" key="3">
    <source>
        <dbReference type="Proteomes" id="UP000827549"/>
    </source>
</evidence>
<reference evidence="2" key="1">
    <citation type="submission" date="2023-10" db="EMBL/GenBank/DDBJ databases">
        <authorList>
            <person name="Noh H."/>
        </authorList>
    </citation>
    <scope>NUCLEOTIDE SEQUENCE</scope>
    <source>
        <strain evidence="2">DUCC4014</strain>
    </source>
</reference>
<dbReference type="AlphaFoldDB" id="A0AAF1BKW5"/>
<dbReference type="RefSeq" id="XP_062627527.1">
    <property type="nucleotide sequence ID" value="XM_062771543.1"/>
</dbReference>
<evidence type="ECO:0000256" key="1">
    <source>
        <dbReference type="SAM" id="MobiDB-lite"/>
    </source>
</evidence>
<dbReference type="GeneID" id="87808249"/>